<dbReference type="PANTHER" id="PTHR23225">
    <property type="entry name" value="ZINC FINGER PROTEIN"/>
    <property type="match status" value="1"/>
</dbReference>
<protein>
    <recommendedName>
        <fullName evidence="4">C2H2-type domain-containing protein</fullName>
    </recommendedName>
</protein>
<feature type="region of interest" description="Disordered" evidence="1">
    <location>
        <begin position="505"/>
        <end position="535"/>
    </location>
</feature>
<feature type="compositionally biased region" description="Polar residues" evidence="1">
    <location>
        <begin position="272"/>
        <end position="281"/>
    </location>
</feature>
<dbReference type="OrthoDB" id="5388486at2759"/>
<accession>A0A6A6EAD1</accession>
<evidence type="ECO:0000256" key="1">
    <source>
        <dbReference type="SAM" id="MobiDB-lite"/>
    </source>
</evidence>
<dbReference type="AlphaFoldDB" id="A0A6A6EAD1"/>
<reference evidence="2" key="1">
    <citation type="journal article" date="2020" name="Stud. Mycol.">
        <title>101 Dothideomycetes genomes: a test case for predicting lifestyles and emergence of pathogens.</title>
        <authorList>
            <person name="Haridas S."/>
            <person name="Albert R."/>
            <person name="Binder M."/>
            <person name="Bloem J."/>
            <person name="Labutti K."/>
            <person name="Salamov A."/>
            <person name="Andreopoulos B."/>
            <person name="Baker S."/>
            <person name="Barry K."/>
            <person name="Bills G."/>
            <person name="Bluhm B."/>
            <person name="Cannon C."/>
            <person name="Castanera R."/>
            <person name="Culley D."/>
            <person name="Daum C."/>
            <person name="Ezra D."/>
            <person name="Gonzalez J."/>
            <person name="Henrissat B."/>
            <person name="Kuo A."/>
            <person name="Liang C."/>
            <person name="Lipzen A."/>
            <person name="Lutzoni F."/>
            <person name="Magnuson J."/>
            <person name="Mondo S."/>
            <person name="Nolan M."/>
            <person name="Ohm R."/>
            <person name="Pangilinan J."/>
            <person name="Park H.-J."/>
            <person name="Ramirez L."/>
            <person name="Alfaro M."/>
            <person name="Sun H."/>
            <person name="Tritt A."/>
            <person name="Yoshinaga Y."/>
            <person name="Zwiers L.-H."/>
            <person name="Turgeon B."/>
            <person name="Goodwin S."/>
            <person name="Spatafora J."/>
            <person name="Crous P."/>
            <person name="Grigoriev I."/>
        </authorList>
    </citation>
    <scope>NUCLEOTIDE SEQUENCE</scope>
    <source>
        <strain evidence="2">CBS 207.26</strain>
    </source>
</reference>
<keyword evidence="3" id="KW-1185">Reference proteome</keyword>
<dbReference type="Proteomes" id="UP000800200">
    <property type="component" value="Unassembled WGS sequence"/>
</dbReference>
<proteinExistence type="predicted"/>
<sequence>MGDYQYEDLPRINLADDSPLNSWSNDYVGHMHYPRHAMTRTVSVFGENITLDEARSQSRSNMQPLQRFLNGPDRSPLAPGLLHAKFNQGMHPHSQNLMPYEQPWPSTECGDYTRDVSPETSSSGSSSHATQNELRSPHMLHRAPYGSPSDFSQSRMPYPNAEQLNGRAYTSEVPMAGGSISLRDIEYNHDESEPAIEEHDHIDTKPEFGYEQEPLYSRMEVDGDNYQSCPDSGIDCSIREPEEVQPMSPGDDSDVSEYTPSSSKVNKKRRTSQSSLSSGRQNQKRGSHGRKASITSLPSNSNRVTKKTREPKASQSNVNSTNASNANNANAQRPFLCPLAIYGCQSNFVSKNEWKRHVKTQHIKLGYWRCDLCLTTVDPRDPSTTYYNDFNRMDLFTQHLRRMHAAPAHQTTSSRNNNKEYPVNEDNLAQHQKRCYQILRSPPPESACLFCDRNFAGPGSWDERMEHVGRHFEKDRKAGGAPIDMRDWQEDKVLRDWLLTEGLVTPDRDGNLRLGDGKPRRDSAPNDEDESDADN</sequence>
<evidence type="ECO:0000313" key="2">
    <source>
        <dbReference type="EMBL" id="KAF2187090.1"/>
    </source>
</evidence>
<evidence type="ECO:0000313" key="3">
    <source>
        <dbReference type="Proteomes" id="UP000800200"/>
    </source>
</evidence>
<dbReference type="Gene3D" id="3.30.160.60">
    <property type="entry name" value="Classic Zinc Finger"/>
    <property type="match status" value="1"/>
</dbReference>
<organism evidence="2 3">
    <name type="scientific">Zopfia rhizophila CBS 207.26</name>
    <dbReference type="NCBI Taxonomy" id="1314779"/>
    <lineage>
        <taxon>Eukaryota</taxon>
        <taxon>Fungi</taxon>
        <taxon>Dikarya</taxon>
        <taxon>Ascomycota</taxon>
        <taxon>Pezizomycotina</taxon>
        <taxon>Dothideomycetes</taxon>
        <taxon>Dothideomycetes incertae sedis</taxon>
        <taxon>Zopfiaceae</taxon>
        <taxon>Zopfia</taxon>
    </lineage>
</organism>
<feature type="region of interest" description="Disordered" evidence="1">
    <location>
        <begin position="242"/>
        <end position="327"/>
    </location>
</feature>
<dbReference type="PANTHER" id="PTHR23225:SF2">
    <property type="entry name" value="AT09679P-RELATED"/>
    <property type="match status" value="1"/>
</dbReference>
<dbReference type="EMBL" id="ML994628">
    <property type="protein sequence ID" value="KAF2187090.1"/>
    <property type="molecule type" value="Genomic_DNA"/>
</dbReference>
<gene>
    <name evidence="2" type="ORF">K469DRAFT_123483</name>
</gene>
<feature type="compositionally biased region" description="Acidic residues" evidence="1">
    <location>
        <begin position="525"/>
        <end position="535"/>
    </location>
</feature>
<dbReference type="InterPro" id="IPR039970">
    <property type="entry name" value="TF_Grauzone"/>
</dbReference>
<feature type="region of interest" description="Disordered" evidence="1">
    <location>
        <begin position="87"/>
        <end position="160"/>
    </location>
</feature>
<feature type="compositionally biased region" description="Low complexity" evidence="1">
    <location>
        <begin position="313"/>
        <end position="327"/>
    </location>
</feature>
<name>A0A6A6EAD1_9PEZI</name>
<evidence type="ECO:0008006" key="4">
    <source>
        <dbReference type="Google" id="ProtNLM"/>
    </source>
</evidence>
<feature type="compositionally biased region" description="Basic residues" evidence="1">
    <location>
        <begin position="282"/>
        <end position="291"/>
    </location>
</feature>
<dbReference type="GO" id="GO:0003700">
    <property type="term" value="F:DNA-binding transcription factor activity"/>
    <property type="evidence" value="ECO:0007669"/>
    <property type="project" value="InterPro"/>
</dbReference>
<feature type="region of interest" description="Disordered" evidence="1">
    <location>
        <begin position="403"/>
        <end position="422"/>
    </location>
</feature>
<feature type="compositionally biased region" description="Polar residues" evidence="1">
    <location>
        <begin position="293"/>
        <end position="303"/>
    </location>
</feature>
<feature type="compositionally biased region" description="Basic and acidic residues" evidence="1">
    <location>
        <begin position="506"/>
        <end position="524"/>
    </location>
</feature>